<keyword evidence="3" id="KW-0560">Oxidoreductase</keyword>
<keyword evidence="4" id="KW-1185">Reference proteome</keyword>
<keyword evidence="3" id="KW-0575">Peroxidase</keyword>
<proteinExistence type="predicted"/>
<dbReference type="Gene3D" id="1.20.144.10">
    <property type="entry name" value="Phosphatidic acid phosphatase type 2/haloperoxidase"/>
    <property type="match status" value="1"/>
</dbReference>
<evidence type="ECO:0000313" key="3">
    <source>
        <dbReference type="EMBL" id="KAK1736055.1"/>
    </source>
</evidence>
<feature type="region of interest" description="Disordered" evidence="1">
    <location>
        <begin position="129"/>
        <end position="156"/>
    </location>
</feature>
<dbReference type="EMBL" id="JATAAI010000030">
    <property type="protein sequence ID" value="KAK1736055.1"/>
    <property type="molecule type" value="Genomic_DNA"/>
</dbReference>
<organism evidence="3 4">
    <name type="scientific">Skeletonema marinoi</name>
    <dbReference type="NCBI Taxonomy" id="267567"/>
    <lineage>
        <taxon>Eukaryota</taxon>
        <taxon>Sar</taxon>
        <taxon>Stramenopiles</taxon>
        <taxon>Ochrophyta</taxon>
        <taxon>Bacillariophyta</taxon>
        <taxon>Coscinodiscophyceae</taxon>
        <taxon>Thalassiosirophycidae</taxon>
        <taxon>Thalassiosirales</taxon>
        <taxon>Skeletonemataceae</taxon>
        <taxon>Skeletonema</taxon>
        <taxon>Skeletonema marinoi-dohrnii complex</taxon>
    </lineage>
</organism>
<dbReference type="AlphaFoldDB" id="A0AAD8XZ67"/>
<feature type="compositionally biased region" description="Low complexity" evidence="1">
    <location>
        <begin position="12"/>
        <end position="21"/>
    </location>
</feature>
<dbReference type="PANTHER" id="PTHR34599">
    <property type="entry name" value="PEROXIDASE-RELATED"/>
    <property type="match status" value="1"/>
</dbReference>
<dbReference type="Pfam" id="PF01569">
    <property type="entry name" value="PAP2"/>
    <property type="match status" value="1"/>
</dbReference>
<dbReference type="InterPro" id="IPR000326">
    <property type="entry name" value="PAP2/HPO"/>
</dbReference>
<dbReference type="SUPFAM" id="SSF48317">
    <property type="entry name" value="Acid phosphatase/Vanadium-dependent haloperoxidase"/>
    <property type="match status" value="1"/>
</dbReference>
<feature type="region of interest" description="Disordered" evidence="1">
    <location>
        <begin position="1"/>
        <end position="28"/>
    </location>
</feature>
<name>A0AAD8XZ67_9STRA</name>
<protein>
    <submittedName>
        <fullName evidence="3">Vanadium-dependent haloperoxidase</fullName>
        <ecNumber evidence="3">1.11.1.18</ecNumber>
    </submittedName>
</protein>
<feature type="compositionally biased region" description="Pro residues" evidence="1">
    <location>
        <begin position="1"/>
        <end position="11"/>
    </location>
</feature>
<dbReference type="Proteomes" id="UP001224775">
    <property type="component" value="Unassembled WGS sequence"/>
</dbReference>
<dbReference type="InterPro" id="IPR052559">
    <property type="entry name" value="V-haloperoxidase"/>
</dbReference>
<dbReference type="PANTHER" id="PTHR34599:SF1">
    <property type="entry name" value="PHOSPHATIDIC ACID PHOSPHATASE TYPE 2_HALOPEROXIDASE DOMAIN-CONTAINING PROTEIN"/>
    <property type="match status" value="1"/>
</dbReference>
<accession>A0AAD8XZ67</accession>
<feature type="domain" description="Phosphatidic acid phosphatase type 2/haloperoxidase" evidence="2">
    <location>
        <begin position="473"/>
        <end position="625"/>
    </location>
</feature>
<evidence type="ECO:0000259" key="2">
    <source>
        <dbReference type="Pfam" id="PF01569"/>
    </source>
</evidence>
<evidence type="ECO:0000256" key="1">
    <source>
        <dbReference type="SAM" id="MobiDB-lite"/>
    </source>
</evidence>
<dbReference type="InterPro" id="IPR016119">
    <property type="entry name" value="Br/Cl_peroxidase_C"/>
</dbReference>
<dbReference type="Gene3D" id="1.10.606.10">
    <property type="entry name" value="Vanadium-containing Chloroperoxidase, domain 2"/>
    <property type="match status" value="1"/>
</dbReference>
<comment type="caution">
    <text evidence="3">The sequence shown here is derived from an EMBL/GenBank/DDBJ whole genome shotgun (WGS) entry which is preliminary data.</text>
</comment>
<dbReference type="InterPro" id="IPR036938">
    <property type="entry name" value="PAP2/HPO_sf"/>
</dbReference>
<dbReference type="GO" id="GO:0019806">
    <property type="term" value="F:bromide peroxidase activity"/>
    <property type="evidence" value="ECO:0007669"/>
    <property type="project" value="UniProtKB-EC"/>
</dbReference>
<reference evidence="3" key="1">
    <citation type="submission" date="2023-06" db="EMBL/GenBank/DDBJ databases">
        <title>Survivors Of The Sea: Transcriptome response of Skeletonema marinoi to long-term dormancy.</title>
        <authorList>
            <person name="Pinder M.I.M."/>
            <person name="Kourtchenko O."/>
            <person name="Robertson E.K."/>
            <person name="Larsson T."/>
            <person name="Maumus F."/>
            <person name="Osuna-Cruz C.M."/>
            <person name="Vancaester E."/>
            <person name="Stenow R."/>
            <person name="Vandepoele K."/>
            <person name="Ploug H."/>
            <person name="Bruchert V."/>
            <person name="Godhe A."/>
            <person name="Topel M."/>
        </authorList>
    </citation>
    <scope>NUCLEOTIDE SEQUENCE</scope>
    <source>
        <strain evidence="3">R05AC</strain>
    </source>
</reference>
<dbReference type="EC" id="1.11.1.18" evidence="3"/>
<feature type="region of interest" description="Disordered" evidence="1">
    <location>
        <begin position="54"/>
        <end position="80"/>
    </location>
</feature>
<evidence type="ECO:0000313" key="4">
    <source>
        <dbReference type="Proteomes" id="UP001224775"/>
    </source>
</evidence>
<sequence length="679" mass="74879">MTDPPPPPPLSTSPFTFSTTDNSDGRTNFERPVAYAEAYVEEIETYYHVNNRNVDSDYAPPDVNNLSSNDDDDDVNSNSKPKKVYYQIAGMVLLPLLLYAGYTLGAKTSSQKIASAVAVANVTISNDPMSKTPKAKTPKTTGAGGPIAKQDKKRRDSNDRDVCLEWNAIAITSNIFDHKGKAKSAQDLSLTMGPVASARAFAMMHTAMFEAYNCEKKTHDNSYPAGHPIHKINCTGVSTLCTVAQAVHDVMCGVKGEDDIIGLFEEDQDDQDICDMADTALRNALSREEDKDKCKKGTEAGRDIAKYVLMERANDGYGTENRTLKDEMYVPPSGNNPGCHMPDAENPEQGVLGAGFGKVKAFFLTREELMQFSGEDAPGVTVNERTGEVKFDLNDTEYLAALMEVRELGVFRGGTSGEYAPTDDETVVIGQYWSADGSPHIGTPIALLNDMTRKIVMEVDIDEKQSCYLFPLLSVVMGNVAIAVWHKKFNNNLWRPLLAISSSFPESAWARMGASRANPFDNETNFDPPFPSFPSGHAAFCCATFQTIANVYQTHNITFNYTSPEVNGETYDQFNRKRKCIIREFPTLKHAMAECAASRVFNGVHYSFDGDGGCKVGIDIANYVYENKFLPLDGSQKTSMPDMREEIFDEMKKYLNNTATSGYSPNFCSKAPEYPLPQP</sequence>
<gene>
    <name evidence="3" type="ORF">QTG54_013191</name>
</gene>
<dbReference type="CDD" id="cd03398">
    <property type="entry name" value="PAP2_haloperoxidase"/>
    <property type="match status" value="1"/>
</dbReference>